<dbReference type="SMART" id="SM00408">
    <property type="entry name" value="IGc2"/>
    <property type="match status" value="4"/>
</dbReference>
<feature type="compositionally biased region" description="Basic and acidic residues" evidence="4">
    <location>
        <begin position="1047"/>
        <end position="1058"/>
    </location>
</feature>
<dbReference type="PROSITE" id="PS50853">
    <property type="entry name" value="FN3"/>
    <property type="match status" value="2"/>
</dbReference>
<keyword evidence="10" id="KW-1185">Reference proteome</keyword>
<feature type="signal peptide" evidence="6">
    <location>
        <begin position="1"/>
        <end position="27"/>
    </location>
</feature>
<dbReference type="InterPro" id="IPR003599">
    <property type="entry name" value="Ig_sub"/>
</dbReference>
<dbReference type="SUPFAM" id="SSF49265">
    <property type="entry name" value="Fibronectin type III"/>
    <property type="match status" value="1"/>
</dbReference>
<gene>
    <name evidence="9" type="ORF">D5F01_LYC09730</name>
</gene>
<evidence type="ECO:0000256" key="1">
    <source>
        <dbReference type="ARBA" id="ARBA00022737"/>
    </source>
</evidence>
<feature type="region of interest" description="Disordered" evidence="4">
    <location>
        <begin position="1028"/>
        <end position="1089"/>
    </location>
</feature>
<feature type="transmembrane region" description="Helical" evidence="5">
    <location>
        <begin position="731"/>
        <end position="757"/>
    </location>
</feature>
<feature type="domain" description="Ig-like" evidence="7">
    <location>
        <begin position="422"/>
        <end position="500"/>
    </location>
</feature>
<evidence type="ECO:0000256" key="4">
    <source>
        <dbReference type="SAM" id="MobiDB-lite"/>
    </source>
</evidence>
<feature type="chain" id="PRO_5026085865" evidence="6">
    <location>
        <begin position="28"/>
        <end position="1196"/>
    </location>
</feature>
<name>A0A6G0IM72_LARCR</name>
<evidence type="ECO:0000259" key="8">
    <source>
        <dbReference type="PROSITE" id="PS50853"/>
    </source>
</evidence>
<feature type="region of interest" description="Disordered" evidence="4">
    <location>
        <begin position="804"/>
        <end position="919"/>
    </location>
</feature>
<dbReference type="InterPro" id="IPR013783">
    <property type="entry name" value="Ig-like_fold"/>
</dbReference>
<keyword evidence="5" id="KW-1133">Transmembrane helix</keyword>
<dbReference type="GO" id="GO:0098609">
    <property type="term" value="P:cell-cell adhesion"/>
    <property type="evidence" value="ECO:0007669"/>
    <property type="project" value="TreeGrafter"/>
</dbReference>
<evidence type="ECO:0000313" key="9">
    <source>
        <dbReference type="EMBL" id="KAE8292362.1"/>
    </source>
</evidence>
<feature type="domain" description="Ig-like" evidence="7">
    <location>
        <begin position="326"/>
        <end position="417"/>
    </location>
</feature>
<dbReference type="PANTHER" id="PTHR44170:SF41">
    <property type="entry name" value="PROTEIN TURTLE HOMOLOG A"/>
    <property type="match status" value="1"/>
</dbReference>
<dbReference type="Proteomes" id="UP000424527">
    <property type="component" value="Unassembled WGS sequence"/>
</dbReference>
<dbReference type="EMBL" id="REGW02000009">
    <property type="protein sequence ID" value="KAE8292362.1"/>
    <property type="molecule type" value="Genomic_DNA"/>
</dbReference>
<feature type="region of interest" description="Disordered" evidence="4">
    <location>
        <begin position="759"/>
        <end position="792"/>
    </location>
</feature>
<dbReference type="InterPro" id="IPR036179">
    <property type="entry name" value="Ig-like_dom_sf"/>
</dbReference>
<dbReference type="SUPFAM" id="SSF48726">
    <property type="entry name" value="Immunoglobulin"/>
    <property type="match status" value="5"/>
</dbReference>
<feature type="compositionally biased region" description="Low complexity" evidence="4">
    <location>
        <begin position="804"/>
        <end position="815"/>
    </location>
</feature>
<dbReference type="Pfam" id="PF13927">
    <property type="entry name" value="Ig_3"/>
    <property type="match status" value="3"/>
</dbReference>
<feature type="region of interest" description="Disordered" evidence="4">
    <location>
        <begin position="1125"/>
        <end position="1196"/>
    </location>
</feature>
<proteinExistence type="predicted"/>
<feature type="domain" description="Ig-like" evidence="7">
    <location>
        <begin position="230"/>
        <end position="324"/>
    </location>
</feature>
<feature type="compositionally biased region" description="Basic and acidic residues" evidence="4">
    <location>
        <begin position="816"/>
        <end position="831"/>
    </location>
</feature>
<keyword evidence="3" id="KW-0393">Immunoglobulin domain</keyword>
<dbReference type="InterPro" id="IPR007110">
    <property type="entry name" value="Ig-like_dom"/>
</dbReference>
<dbReference type="Gene3D" id="2.60.40.10">
    <property type="entry name" value="Immunoglobulins"/>
    <property type="match status" value="7"/>
</dbReference>
<evidence type="ECO:0000256" key="6">
    <source>
        <dbReference type="SAM" id="SignalP"/>
    </source>
</evidence>
<keyword evidence="5" id="KW-0472">Membrane</keyword>
<keyword evidence="5" id="KW-0812">Transmembrane</keyword>
<keyword evidence="2" id="KW-1015">Disulfide bond</keyword>
<feature type="compositionally biased region" description="Basic residues" evidence="4">
    <location>
        <begin position="759"/>
        <end position="768"/>
    </location>
</feature>
<protein>
    <submittedName>
        <fullName evidence="9">Protein turtle-like protein A</fullName>
    </submittedName>
</protein>
<accession>A0A6G0IM72</accession>
<evidence type="ECO:0000259" key="7">
    <source>
        <dbReference type="PROSITE" id="PS50835"/>
    </source>
</evidence>
<dbReference type="PANTHER" id="PTHR44170">
    <property type="entry name" value="PROTEIN SIDEKICK"/>
    <property type="match status" value="1"/>
</dbReference>
<dbReference type="Pfam" id="PF00041">
    <property type="entry name" value="fn3"/>
    <property type="match status" value="2"/>
</dbReference>
<feature type="domain" description="Ig-like" evidence="7">
    <location>
        <begin position="35"/>
        <end position="117"/>
    </location>
</feature>
<dbReference type="AlphaFoldDB" id="A0A6G0IM72"/>
<dbReference type="InterPro" id="IPR003961">
    <property type="entry name" value="FN3_dom"/>
</dbReference>
<sequence length="1196" mass="132184">MGLERRWLQAVTTAVAICLLSVSQGEASLVHARVGSSAELSCSLNPTSTEATTPNLFPLHVVEWVRLGFNVPILIKFGVYAPRVHPNYKGRVSLTRGASLLVERLTLEDEGWFECRILLLDSQKDDFRNGTWTFLSITAPPVFIKTPPTFVEVLLGDSLTLSCGAHGNPRPTVVWHKDESQIEKHEKIKVLNGTLSLAAVTRNISGVYKCHVSNTEGNLTHYTQLQVKGPPIILISPEDTTLNMTQDAVLQCQADAYPSNLTYEWWKQGENVYHIESLKSRVKVLVDGTLLIPNLIPEDAGNYTCIPTNGILTPPSATAHLKVKHPARVGRMSRETYLPAGMEGVIVCPVQADPPVLYVNWTKDGNDLNLDNFPGWIVNSEGSVFITTANDNAVGMYTCTAYNSYGTMGRSEPTQVILKDPPSFRVPPQPEYLQEVGRELIIPCEASGDPTPNITWSKIGPSPRSQYTVLANGSLLLQPLSKDHHGGWECLATNHVATVSAGTVVMVLGTSPHVVSAVFVTTEMNQANVSWVPGFDGGYTQKFTVWVKQASRGKHEWASLPVPTSKNYLLVTGLLAGTGYQFSVLPQNKLGSGPFSEIVSVRTQAVPTETPTAVTSLPILDPPIFLSVNRTEQGVLLQWSPPEAPSSPLTSYVLQARKDRGQWVILSGNISANQSELLVQGLLRDSSYDLRLMSRSNKVLSQPSESVNISTIGMEVYPLRPSFLEVIPEPLLAGVLGGVCFLFVAIVLSLVTACYMSQRRQRRRRKRRQDIPPAFQKNSSPDARSPPRSPDSVLKLKLCPPLPFFPNTSSSQSDRSSFDKGSRGEYHDQRKQLLSNSGPDGRFIVQPLQGGSSSSNNKTLKDDILQINGGASGSGSNRTSFRDSPKSSILSSEKDERRNSPLTVDVPELSRPPSSPGRVRAMARNFSRHGCFYSDDEQSSEALLERASFYSDNSEKKPSDSLRRYRMPGHAEDLFPSLSRKTKLLDRDRDRYQPMISQLTNNSTLVSQLDSELERDSINKCVQLAKEREEMERELESYTASQRSRSRGRDEQQSDKSESPQSDAPKSEEEPIWKPQDVTIRQKHTQTTRVSDYSRACYFGSASSPMDRLPTSRIQWDISPVTSVTSLIPVQSPRETTSPKSRHPHTRRETTEDSFAVDSSRSPGNPELPPSPCSPLTSPQRVSLSCVYKRQREPGH</sequence>
<evidence type="ECO:0000313" key="10">
    <source>
        <dbReference type="Proteomes" id="UP000424527"/>
    </source>
</evidence>
<feature type="domain" description="Fibronectin type-III" evidence="8">
    <location>
        <begin position="618"/>
        <end position="714"/>
    </location>
</feature>
<evidence type="ECO:0000256" key="3">
    <source>
        <dbReference type="ARBA" id="ARBA00023319"/>
    </source>
</evidence>
<dbReference type="InterPro" id="IPR013106">
    <property type="entry name" value="Ig_V-set"/>
</dbReference>
<dbReference type="InterPro" id="IPR003598">
    <property type="entry name" value="Ig_sub2"/>
</dbReference>
<dbReference type="CDD" id="cd00096">
    <property type="entry name" value="Ig"/>
    <property type="match status" value="1"/>
</dbReference>
<feature type="compositionally biased region" description="Polar residues" evidence="4">
    <location>
        <begin position="1125"/>
        <end position="1139"/>
    </location>
</feature>
<evidence type="ECO:0000256" key="5">
    <source>
        <dbReference type="SAM" id="Phobius"/>
    </source>
</evidence>
<dbReference type="SMART" id="SM00409">
    <property type="entry name" value="IG"/>
    <property type="match status" value="5"/>
</dbReference>
<dbReference type="FunFam" id="2.60.40.10:FF:000032">
    <property type="entry name" value="palladin isoform X1"/>
    <property type="match status" value="1"/>
</dbReference>
<evidence type="ECO:0000256" key="2">
    <source>
        <dbReference type="ARBA" id="ARBA00023157"/>
    </source>
</evidence>
<reference evidence="9 10" key="1">
    <citation type="submission" date="2019-07" db="EMBL/GenBank/DDBJ databases">
        <title>Chromosome genome assembly for large yellow croaker.</title>
        <authorList>
            <person name="Xiao S."/>
        </authorList>
    </citation>
    <scope>NUCLEOTIDE SEQUENCE [LARGE SCALE GENOMIC DNA]</scope>
    <source>
        <strain evidence="9">JMULYC20181020</strain>
        <tissue evidence="9">Muscle</tissue>
    </source>
</reference>
<dbReference type="SMART" id="SM00060">
    <property type="entry name" value="FN3"/>
    <property type="match status" value="2"/>
</dbReference>
<feature type="domain" description="Fibronectin type-III" evidence="8">
    <location>
        <begin position="511"/>
        <end position="606"/>
    </location>
</feature>
<keyword evidence="1" id="KW-0677">Repeat</keyword>
<comment type="caution">
    <text evidence="9">The sequence shown here is derived from an EMBL/GenBank/DDBJ whole genome shotgun (WGS) entry which is preliminary data.</text>
</comment>
<organism evidence="9 10">
    <name type="scientific">Larimichthys crocea</name>
    <name type="common">Large yellow croaker</name>
    <name type="synonym">Pseudosciaena crocea</name>
    <dbReference type="NCBI Taxonomy" id="215358"/>
    <lineage>
        <taxon>Eukaryota</taxon>
        <taxon>Metazoa</taxon>
        <taxon>Chordata</taxon>
        <taxon>Craniata</taxon>
        <taxon>Vertebrata</taxon>
        <taxon>Euteleostomi</taxon>
        <taxon>Actinopterygii</taxon>
        <taxon>Neopterygii</taxon>
        <taxon>Teleostei</taxon>
        <taxon>Neoteleostei</taxon>
        <taxon>Acanthomorphata</taxon>
        <taxon>Eupercaria</taxon>
        <taxon>Sciaenidae</taxon>
        <taxon>Larimichthys</taxon>
    </lineage>
</organism>
<dbReference type="PROSITE" id="PS50835">
    <property type="entry name" value="IG_LIKE"/>
    <property type="match status" value="5"/>
</dbReference>
<dbReference type="CDD" id="cd00063">
    <property type="entry name" value="FN3"/>
    <property type="match status" value="2"/>
</dbReference>
<dbReference type="InterPro" id="IPR036116">
    <property type="entry name" value="FN3_sf"/>
</dbReference>
<keyword evidence="6" id="KW-0732">Signal</keyword>
<dbReference type="FunFam" id="2.60.40.10:FF:000323">
    <property type="entry name" value="Immunoglobulin superfamily member 9B"/>
    <property type="match status" value="1"/>
</dbReference>
<feature type="compositionally biased region" description="Polar residues" evidence="4">
    <location>
        <begin position="849"/>
        <end position="858"/>
    </location>
</feature>
<dbReference type="SMART" id="SM00406">
    <property type="entry name" value="IGv"/>
    <property type="match status" value="2"/>
</dbReference>
<feature type="domain" description="Ig-like" evidence="7">
    <location>
        <begin position="141"/>
        <end position="226"/>
    </location>
</feature>